<dbReference type="EMBL" id="FTOG01000005">
    <property type="protein sequence ID" value="SIS79901.1"/>
    <property type="molecule type" value="Genomic_DNA"/>
</dbReference>
<evidence type="ECO:0000256" key="1">
    <source>
        <dbReference type="SAM" id="MobiDB-lite"/>
    </source>
</evidence>
<dbReference type="AlphaFoldDB" id="A0A1N7M1U0"/>
<organism evidence="4 5">
    <name type="scientific">Rhodobacter aestuarii</name>
    <dbReference type="NCBI Taxonomy" id="453582"/>
    <lineage>
        <taxon>Bacteria</taxon>
        <taxon>Pseudomonadati</taxon>
        <taxon>Pseudomonadota</taxon>
        <taxon>Alphaproteobacteria</taxon>
        <taxon>Rhodobacterales</taxon>
        <taxon>Rhodobacter group</taxon>
        <taxon>Rhodobacter</taxon>
    </lineage>
</organism>
<sequence length="113" mass="12665">MTLSLPLPLIFAALVAAVPAQARDMHCTVPLADWQPREAVQAALESQGLVVRRIKIDDGCYEVDALDGTGQRLWMRLDPGSLAILRQAIPHRHHGDDDDDDHDGRKRDRRDHD</sequence>
<feature type="domain" description="PepSY" evidence="3">
    <location>
        <begin position="9"/>
        <end position="87"/>
    </location>
</feature>
<evidence type="ECO:0000256" key="2">
    <source>
        <dbReference type="SAM" id="SignalP"/>
    </source>
</evidence>
<feature type="region of interest" description="Disordered" evidence="1">
    <location>
        <begin position="88"/>
        <end position="113"/>
    </location>
</feature>
<reference evidence="5" key="1">
    <citation type="submission" date="2017-01" db="EMBL/GenBank/DDBJ databases">
        <authorList>
            <person name="Varghese N."/>
            <person name="Submissions S."/>
        </authorList>
    </citation>
    <scope>NUCLEOTIDE SEQUENCE [LARGE SCALE GENOMIC DNA]</scope>
    <source>
        <strain evidence="5">DSM 19945</strain>
    </source>
</reference>
<evidence type="ECO:0000259" key="3">
    <source>
        <dbReference type="Pfam" id="PF13670"/>
    </source>
</evidence>
<dbReference type="OrthoDB" id="7365433at2"/>
<feature type="signal peptide" evidence="2">
    <location>
        <begin position="1"/>
        <end position="22"/>
    </location>
</feature>
<dbReference type="Proteomes" id="UP000186221">
    <property type="component" value="Unassembled WGS sequence"/>
</dbReference>
<dbReference type="RefSeq" id="WP_076484576.1">
    <property type="nucleotide sequence ID" value="NZ_FTOG01000005.1"/>
</dbReference>
<dbReference type="InterPro" id="IPR025711">
    <property type="entry name" value="PepSY"/>
</dbReference>
<name>A0A1N7M1U0_9RHOB</name>
<evidence type="ECO:0000313" key="4">
    <source>
        <dbReference type="EMBL" id="SIS79901.1"/>
    </source>
</evidence>
<dbReference type="STRING" id="453582.SAMN05421580_10547"/>
<feature type="compositionally biased region" description="Basic and acidic residues" evidence="1">
    <location>
        <begin position="102"/>
        <end position="113"/>
    </location>
</feature>
<dbReference type="Pfam" id="PF13670">
    <property type="entry name" value="PepSY_2"/>
    <property type="match status" value="1"/>
</dbReference>
<keyword evidence="5" id="KW-1185">Reference proteome</keyword>
<evidence type="ECO:0000313" key="5">
    <source>
        <dbReference type="Proteomes" id="UP000186221"/>
    </source>
</evidence>
<keyword evidence="2" id="KW-0732">Signal</keyword>
<accession>A0A1N7M1U0</accession>
<protein>
    <recommendedName>
        <fullName evidence="3">PepSY domain-containing protein</fullName>
    </recommendedName>
</protein>
<proteinExistence type="predicted"/>
<gene>
    <name evidence="4" type="ORF">SAMN05421580_10547</name>
</gene>
<feature type="chain" id="PRO_5012003682" description="PepSY domain-containing protein" evidence="2">
    <location>
        <begin position="23"/>
        <end position="113"/>
    </location>
</feature>